<dbReference type="Proteomes" id="UP001586593">
    <property type="component" value="Unassembled WGS sequence"/>
</dbReference>
<dbReference type="InterPro" id="IPR029071">
    <property type="entry name" value="Ubiquitin-like_domsf"/>
</dbReference>
<evidence type="ECO:0000259" key="2">
    <source>
        <dbReference type="PROSITE" id="PS50053"/>
    </source>
</evidence>
<accession>A0ABR3VSQ7</accession>
<feature type="domain" description="Ubiquitin-like" evidence="2">
    <location>
        <begin position="284"/>
        <end position="359"/>
    </location>
</feature>
<feature type="region of interest" description="Disordered" evidence="1">
    <location>
        <begin position="144"/>
        <end position="167"/>
    </location>
</feature>
<feature type="compositionally biased region" description="Polar residues" evidence="1">
    <location>
        <begin position="40"/>
        <end position="49"/>
    </location>
</feature>
<feature type="compositionally biased region" description="Gly residues" evidence="1">
    <location>
        <begin position="144"/>
        <end position="159"/>
    </location>
</feature>
<feature type="region of interest" description="Disordered" evidence="1">
    <location>
        <begin position="225"/>
        <end position="272"/>
    </location>
</feature>
<dbReference type="InterPro" id="IPR039869">
    <property type="entry name" value="UBTD1/2"/>
</dbReference>
<keyword evidence="4" id="KW-1185">Reference proteome</keyword>
<evidence type="ECO:0000313" key="3">
    <source>
        <dbReference type="EMBL" id="KAL1844695.1"/>
    </source>
</evidence>
<name>A0ABR3VSQ7_9PEZI</name>
<dbReference type="EMBL" id="JAZHXJ010001529">
    <property type="protein sequence ID" value="KAL1844695.1"/>
    <property type="molecule type" value="Genomic_DNA"/>
</dbReference>
<dbReference type="PANTHER" id="PTHR13609">
    <property type="entry name" value="UBIQUITIN DOMAIN CONTAINING 1 PROTEIN-RELATED"/>
    <property type="match status" value="1"/>
</dbReference>
<gene>
    <name evidence="3" type="ORF">VTK73DRAFT_2014</name>
</gene>
<feature type="compositionally biased region" description="Acidic residues" evidence="1">
    <location>
        <begin position="248"/>
        <end position="266"/>
    </location>
</feature>
<reference evidence="3 4" key="1">
    <citation type="journal article" date="2024" name="Commun. Biol.">
        <title>Comparative genomic analysis of thermophilic fungi reveals convergent evolutionary adaptations and gene losses.</title>
        <authorList>
            <person name="Steindorff A.S."/>
            <person name="Aguilar-Pontes M.V."/>
            <person name="Robinson A.J."/>
            <person name="Andreopoulos B."/>
            <person name="LaButti K."/>
            <person name="Kuo A."/>
            <person name="Mondo S."/>
            <person name="Riley R."/>
            <person name="Otillar R."/>
            <person name="Haridas S."/>
            <person name="Lipzen A."/>
            <person name="Grimwood J."/>
            <person name="Schmutz J."/>
            <person name="Clum A."/>
            <person name="Reid I.D."/>
            <person name="Moisan M.C."/>
            <person name="Butler G."/>
            <person name="Nguyen T.T.M."/>
            <person name="Dewar K."/>
            <person name="Conant G."/>
            <person name="Drula E."/>
            <person name="Henrissat B."/>
            <person name="Hansel C."/>
            <person name="Singer S."/>
            <person name="Hutchinson M.I."/>
            <person name="de Vries R.P."/>
            <person name="Natvig D.O."/>
            <person name="Powell A.J."/>
            <person name="Tsang A."/>
            <person name="Grigoriev I.V."/>
        </authorList>
    </citation>
    <scope>NUCLEOTIDE SEQUENCE [LARGE SCALE GENOMIC DNA]</scope>
    <source>
        <strain evidence="3 4">ATCC 24622</strain>
    </source>
</reference>
<sequence length="359" mass="38576">MGCCLSSPSGPSSPYPGGAAASASARAINDQTLPVGPSNADESLSSPASTTTHHPRHRRRNNDQPLDQHINKPLRRHEWASRSRVWTPLSLARERQDFFDTRVTGRQEVWQALHAALELMWEADAAARQAAAAAATAAQSLGATAGGWGEGGEGGGGGGSKDEAEDGRVSALAMAQTILDAADITLPTGDLAQGAYDLMGNYYQLPEYVVSDPINISLVEHHHHHHHRAGSRSGCFGDNKPGFTAGEESADEDDLEDDDDDEDGEIEQSREEKGKAVLDVRDLVPLKARLSEGALDVSLSIGRGERVRSVAQKIREKSGLPNSKRIRIAYMGKILKETSSLPSQGWKEGHIVNALIFDR</sequence>
<organism evidence="3 4">
    <name type="scientific">Phialemonium thermophilum</name>
    <dbReference type="NCBI Taxonomy" id="223376"/>
    <lineage>
        <taxon>Eukaryota</taxon>
        <taxon>Fungi</taxon>
        <taxon>Dikarya</taxon>
        <taxon>Ascomycota</taxon>
        <taxon>Pezizomycotina</taxon>
        <taxon>Sordariomycetes</taxon>
        <taxon>Sordariomycetidae</taxon>
        <taxon>Cephalothecales</taxon>
        <taxon>Cephalothecaceae</taxon>
        <taxon>Phialemonium</taxon>
    </lineage>
</organism>
<evidence type="ECO:0000313" key="4">
    <source>
        <dbReference type="Proteomes" id="UP001586593"/>
    </source>
</evidence>
<dbReference type="Pfam" id="PF16455">
    <property type="entry name" value="UBD"/>
    <property type="match status" value="2"/>
</dbReference>
<dbReference type="InterPro" id="IPR000626">
    <property type="entry name" value="Ubiquitin-like_dom"/>
</dbReference>
<dbReference type="InterPro" id="IPR032752">
    <property type="entry name" value="DC-UbP/UBTD2_N"/>
</dbReference>
<feature type="region of interest" description="Disordered" evidence="1">
    <location>
        <begin position="1"/>
        <end position="79"/>
    </location>
</feature>
<proteinExistence type="predicted"/>
<protein>
    <recommendedName>
        <fullName evidence="2">Ubiquitin-like domain-containing protein</fullName>
    </recommendedName>
</protein>
<dbReference type="SUPFAM" id="SSF54236">
    <property type="entry name" value="Ubiquitin-like"/>
    <property type="match status" value="1"/>
</dbReference>
<comment type="caution">
    <text evidence="3">The sequence shown here is derived from an EMBL/GenBank/DDBJ whole genome shotgun (WGS) entry which is preliminary data.</text>
</comment>
<dbReference type="PROSITE" id="PS50053">
    <property type="entry name" value="UBIQUITIN_2"/>
    <property type="match status" value="1"/>
</dbReference>
<dbReference type="Gene3D" id="1.20.225.20">
    <property type="entry name" value="Ub domain-containing protein, DC-UbP/UBTD2, N-terminal domain"/>
    <property type="match status" value="1"/>
</dbReference>
<feature type="compositionally biased region" description="Low complexity" evidence="1">
    <location>
        <begin position="1"/>
        <end position="25"/>
    </location>
</feature>
<evidence type="ECO:0000256" key="1">
    <source>
        <dbReference type="SAM" id="MobiDB-lite"/>
    </source>
</evidence>
<dbReference type="InterPro" id="IPR038169">
    <property type="entry name" value="DC-UbP/UBTD2_N_sf"/>
</dbReference>